<dbReference type="Pfam" id="PF01041">
    <property type="entry name" value="DegT_DnrJ_EryC1"/>
    <property type="match status" value="1"/>
</dbReference>
<comment type="cofactor">
    <cofactor evidence="1">
        <name>pyridoxal 5'-phosphate</name>
        <dbReference type="ChEBI" id="CHEBI:597326"/>
    </cofactor>
</comment>
<dbReference type="PANTHER" id="PTHR30244:SF34">
    <property type="entry name" value="DTDP-4-AMINO-4,6-DIDEOXYGALACTOSE TRANSAMINASE"/>
    <property type="match status" value="1"/>
</dbReference>
<dbReference type="CDD" id="cd00616">
    <property type="entry name" value="AHBA_syn"/>
    <property type="match status" value="1"/>
</dbReference>
<dbReference type="Proteomes" id="UP000318297">
    <property type="component" value="Unassembled WGS sequence"/>
</dbReference>
<comment type="caution">
    <text evidence="5">The sequence shown here is derived from an EMBL/GenBank/DDBJ whole genome shotgun (WGS) entry which is preliminary data.</text>
</comment>
<evidence type="ECO:0000256" key="3">
    <source>
        <dbReference type="PIRSR" id="PIRSR000390-2"/>
    </source>
</evidence>
<dbReference type="PANTHER" id="PTHR30244">
    <property type="entry name" value="TRANSAMINASE"/>
    <property type="match status" value="1"/>
</dbReference>
<evidence type="ECO:0000256" key="4">
    <source>
        <dbReference type="RuleBase" id="RU004508"/>
    </source>
</evidence>
<reference evidence="5 6" key="1">
    <citation type="submission" date="2019-06" db="EMBL/GenBank/DDBJ databases">
        <title>Sequencing the genomes of 1000 actinobacteria strains.</title>
        <authorList>
            <person name="Klenk H.-P."/>
        </authorList>
    </citation>
    <scope>NUCLEOTIDE SEQUENCE [LARGE SCALE GENOMIC DNA]</scope>
    <source>
        <strain evidence="5 6">DSM 19560</strain>
    </source>
</reference>
<evidence type="ECO:0000256" key="2">
    <source>
        <dbReference type="PIRSR" id="PIRSR000390-1"/>
    </source>
</evidence>
<accession>A0A561E8X5</accession>
<dbReference type="InterPro" id="IPR015421">
    <property type="entry name" value="PyrdxlP-dep_Trfase_major"/>
</dbReference>
<keyword evidence="6" id="KW-1185">Reference proteome</keyword>
<evidence type="ECO:0000313" key="5">
    <source>
        <dbReference type="EMBL" id="TWE12020.1"/>
    </source>
</evidence>
<feature type="modified residue" description="N6-(pyridoxal phosphate)lysine" evidence="3">
    <location>
        <position position="190"/>
    </location>
</feature>
<dbReference type="Gene3D" id="3.90.1150.10">
    <property type="entry name" value="Aspartate Aminotransferase, domain 1"/>
    <property type="match status" value="1"/>
</dbReference>
<dbReference type="GO" id="GO:0030170">
    <property type="term" value="F:pyridoxal phosphate binding"/>
    <property type="evidence" value="ECO:0007669"/>
    <property type="project" value="TreeGrafter"/>
</dbReference>
<dbReference type="Gene3D" id="3.40.640.10">
    <property type="entry name" value="Type I PLP-dependent aspartate aminotransferase-like (Major domain)"/>
    <property type="match status" value="1"/>
</dbReference>
<proteinExistence type="inferred from homology"/>
<evidence type="ECO:0000256" key="1">
    <source>
        <dbReference type="ARBA" id="ARBA00001933"/>
    </source>
</evidence>
<protein>
    <submittedName>
        <fullName evidence="5">dTDP-4-amino-4,6-dideoxygalactose transaminase</fullName>
    </submittedName>
</protein>
<feature type="active site" description="Proton acceptor" evidence="2">
    <location>
        <position position="190"/>
    </location>
</feature>
<dbReference type="InterPro" id="IPR000653">
    <property type="entry name" value="DegT/StrS_aminotransferase"/>
</dbReference>
<dbReference type="GO" id="GO:0008483">
    <property type="term" value="F:transaminase activity"/>
    <property type="evidence" value="ECO:0007669"/>
    <property type="project" value="TreeGrafter"/>
</dbReference>
<keyword evidence="3 4" id="KW-0663">Pyridoxal phosphate</keyword>
<dbReference type="EMBL" id="VIVQ01000001">
    <property type="protein sequence ID" value="TWE12020.1"/>
    <property type="molecule type" value="Genomic_DNA"/>
</dbReference>
<evidence type="ECO:0000313" key="6">
    <source>
        <dbReference type="Proteomes" id="UP000318297"/>
    </source>
</evidence>
<dbReference type="GO" id="GO:0000271">
    <property type="term" value="P:polysaccharide biosynthetic process"/>
    <property type="evidence" value="ECO:0007669"/>
    <property type="project" value="TreeGrafter"/>
</dbReference>
<dbReference type="InterPro" id="IPR015424">
    <property type="entry name" value="PyrdxlP-dep_Trfase"/>
</dbReference>
<dbReference type="PIRSF" id="PIRSF000390">
    <property type="entry name" value="PLP_StrS"/>
    <property type="match status" value="1"/>
</dbReference>
<dbReference type="InterPro" id="IPR015422">
    <property type="entry name" value="PyrdxlP-dep_Trfase_small"/>
</dbReference>
<dbReference type="RefSeq" id="WP_281287529.1">
    <property type="nucleotide sequence ID" value="NZ_VIVQ01000001.1"/>
</dbReference>
<sequence length="378" mass="40205">MTDHIYMSKAHVTQVEEDLVLEALRSGWVAPLGPMVDRFEREIADRVGVAGALALSSGTAALHLALLEVGAGPGTTVVLPSMTFAATANAVLYTGATPVFVDSRSDDANVDGALLLDAVRVLQAEGHDVAAAIPVDLYGRCADYSVIEPGLADLGVTLVEDAAEGLGASCDGRGAGGFGRAGVLSFNGNKIMTTSGGGMLVSDDRELLDRARYLSTQARQPAPWYEHTEMGFNYRMSNILAALGVGQLSRLDSMIQRRRAIRARYADAFAGVTGLDILAHELDDSHDNCWLTSLMLDPSADLATPDQIVERMNAQGIEVRHLWKPMHLQPLFAGARMFGGGVAEDLFARGVNLPSGSELTDEQIDRVIDALTTAVRKG</sequence>
<dbReference type="AlphaFoldDB" id="A0A561E8X5"/>
<organism evidence="5 6">
    <name type="scientific">Rudaeicoccus suwonensis</name>
    <dbReference type="NCBI Taxonomy" id="657409"/>
    <lineage>
        <taxon>Bacteria</taxon>
        <taxon>Bacillati</taxon>
        <taxon>Actinomycetota</taxon>
        <taxon>Actinomycetes</taxon>
        <taxon>Micrococcales</taxon>
        <taxon>Dermacoccaceae</taxon>
        <taxon>Rudaeicoccus</taxon>
    </lineage>
</organism>
<dbReference type="SUPFAM" id="SSF53383">
    <property type="entry name" value="PLP-dependent transferases"/>
    <property type="match status" value="1"/>
</dbReference>
<gene>
    <name evidence="5" type="ORF">BKA23_0816</name>
</gene>
<comment type="similarity">
    <text evidence="4">Belongs to the DegT/DnrJ/EryC1 family.</text>
</comment>
<name>A0A561E8X5_9MICO</name>